<dbReference type="RefSeq" id="WP_277861744.1">
    <property type="nucleotide sequence ID" value="NZ_JARRAG010000002.1"/>
</dbReference>
<evidence type="ECO:0000313" key="7">
    <source>
        <dbReference type="Proteomes" id="UP001216907"/>
    </source>
</evidence>
<reference evidence="6 7" key="1">
    <citation type="submission" date="2023-03" db="EMBL/GenBank/DDBJ databases">
        <title>Paludisphaera mucosa sp. nov. a novel planctomycete from northern fen.</title>
        <authorList>
            <person name="Ivanova A."/>
        </authorList>
    </citation>
    <scope>NUCLEOTIDE SEQUENCE [LARGE SCALE GENOMIC DNA]</scope>
    <source>
        <strain evidence="6 7">Pla2</strain>
    </source>
</reference>
<evidence type="ECO:0000313" key="6">
    <source>
        <dbReference type="EMBL" id="MDG3005406.1"/>
    </source>
</evidence>
<dbReference type="Gene3D" id="2.60.120.200">
    <property type="match status" value="1"/>
</dbReference>
<proteinExistence type="inferred from homology"/>
<dbReference type="InterPro" id="IPR013320">
    <property type="entry name" value="ConA-like_dom_sf"/>
</dbReference>
<dbReference type="GO" id="GO:0016787">
    <property type="term" value="F:hydrolase activity"/>
    <property type="evidence" value="ECO:0007669"/>
    <property type="project" value="UniProtKB-KW"/>
</dbReference>
<comment type="caution">
    <text evidence="6">The sequence shown here is derived from an EMBL/GenBank/DDBJ whole genome shotgun (WGS) entry which is preliminary data.</text>
</comment>
<sequence length="531" mass="57810">MRSRFAAVVLSLGLGSGVAGPSTAPAQEVRARAGDPILWADVPDPAVVRVADAYYMSSTTMHMSPGLPIMKSHDLVDWRLVGYAYDVLDDDDALALRNGKSAYGRGSWASSLRFHEGVFHVTTSSGTTGKTYVYRTKDPEKGPWEKTSFRPALHDQSLFFEDDGLVYMVHGGGDIRLTELNPDLSGIKPGGMDQVIVPNAAAVAGPNIGLPAEGSQLRKIDGRYYLSNITWPRGGMRTQLIFRADRLTGPYEGRVALQDRGVAQGGLIDTPEGGWYAMLFQDHGAVGRVPFLVPVKWEDGWPVMGVEGKLPATLDLPPSTLGVRGVVASDDFDRAPGEPALPLAWQWNHNPEDEHWSLTARPGFLRLTTGRVDADFLAARNTLTQRTFGPTCSATVALDAAHMKDGDVAGLATLQKRYGFIGVKAAEGAKSLVTVSAESDPPREVEVVPLTQDTVFLRLECDFRGRADTARFAYSLDGESWSDIGRPLRMTYTLPHFMGYRFALFHFATSTPGGVVDFDDFRIGGRIHDPK</sequence>
<dbReference type="InterPro" id="IPR051795">
    <property type="entry name" value="Glycosyl_Hydrlase_43"/>
</dbReference>
<name>A0ABT6FCW1_9BACT</name>
<evidence type="ECO:0000259" key="5">
    <source>
        <dbReference type="Pfam" id="PF17851"/>
    </source>
</evidence>
<keyword evidence="7" id="KW-1185">Reference proteome</keyword>
<accession>A0ABT6FCW1</accession>
<keyword evidence="3 4" id="KW-0326">Glycosidase</keyword>
<keyword evidence="2 4" id="KW-0378">Hydrolase</keyword>
<dbReference type="SUPFAM" id="SSF49899">
    <property type="entry name" value="Concanavalin A-like lectins/glucanases"/>
    <property type="match status" value="1"/>
</dbReference>
<dbReference type="PANTHER" id="PTHR42812">
    <property type="entry name" value="BETA-XYLOSIDASE"/>
    <property type="match status" value="1"/>
</dbReference>
<evidence type="ECO:0000256" key="3">
    <source>
        <dbReference type="ARBA" id="ARBA00023295"/>
    </source>
</evidence>
<organism evidence="6 7">
    <name type="scientific">Paludisphaera mucosa</name>
    <dbReference type="NCBI Taxonomy" id="3030827"/>
    <lineage>
        <taxon>Bacteria</taxon>
        <taxon>Pseudomonadati</taxon>
        <taxon>Planctomycetota</taxon>
        <taxon>Planctomycetia</taxon>
        <taxon>Isosphaerales</taxon>
        <taxon>Isosphaeraceae</taxon>
        <taxon>Paludisphaera</taxon>
    </lineage>
</organism>
<dbReference type="CDD" id="cd09001">
    <property type="entry name" value="GH43_FsAxh1-like"/>
    <property type="match status" value="1"/>
</dbReference>
<evidence type="ECO:0000256" key="4">
    <source>
        <dbReference type="RuleBase" id="RU361187"/>
    </source>
</evidence>
<dbReference type="Proteomes" id="UP001216907">
    <property type="component" value="Unassembled WGS sequence"/>
</dbReference>
<dbReference type="InterPro" id="IPR006710">
    <property type="entry name" value="Glyco_hydro_43"/>
</dbReference>
<dbReference type="InterPro" id="IPR023296">
    <property type="entry name" value="Glyco_hydro_beta-prop_sf"/>
</dbReference>
<dbReference type="SUPFAM" id="SSF75005">
    <property type="entry name" value="Arabinanase/levansucrase/invertase"/>
    <property type="match status" value="1"/>
</dbReference>
<feature type="domain" description="Beta-xylosidase C-terminal Concanavalin A-like" evidence="5">
    <location>
        <begin position="330"/>
        <end position="522"/>
    </location>
</feature>
<dbReference type="EMBL" id="JARRAG010000002">
    <property type="protein sequence ID" value="MDG3005406.1"/>
    <property type="molecule type" value="Genomic_DNA"/>
</dbReference>
<dbReference type="Pfam" id="PF17851">
    <property type="entry name" value="GH43_C2"/>
    <property type="match status" value="1"/>
</dbReference>
<dbReference type="Gene3D" id="2.115.10.20">
    <property type="entry name" value="Glycosyl hydrolase domain, family 43"/>
    <property type="match status" value="1"/>
</dbReference>
<gene>
    <name evidence="6" type="ORF">PZE19_16565</name>
</gene>
<dbReference type="Pfam" id="PF04616">
    <property type="entry name" value="Glyco_hydro_43"/>
    <property type="match status" value="1"/>
</dbReference>
<protein>
    <submittedName>
        <fullName evidence="6">Glycoside hydrolase 43 family protein</fullName>
    </submittedName>
</protein>
<dbReference type="PANTHER" id="PTHR42812:SF12">
    <property type="entry name" value="BETA-XYLOSIDASE-RELATED"/>
    <property type="match status" value="1"/>
</dbReference>
<dbReference type="InterPro" id="IPR041542">
    <property type="entry name" value="GH43_C2"/>
</dbReference>
<evidence type="ECO:0000256" key="2">
    <source>
        <dbReference type="ARBA" id="ARBA00022801"/>
    </source>
</evidence>
<comment type="similarity">
    <text evidence="1 4">Belongs to the glycosyl hydrolase 43 family.</text>
</comment>
<evidence type="ECO:0000256" key="1">
    <source>
        <dbReference type="ARBA" id="ARBA00009865"/>
    </source>
</evidence>